<comment type="caution">
    <text evidence="1">The sequence shown here is derived from an EMBL/GenBank/DDBJ whole genome shotgun (WGS) entry which is preliminary data.</text>
</comment>
<protein>
    <submittedName>
        <fullName evidence="1">Uncharacterized protein</fullName>
    </submittedName>
</protein>
<accession>A0ABS2UTS8</accession>
<sequence length="66" mass="7336">MTNLMDKVLDRLVPRATAAADTSFYQYCTGCAHVDAWDAIGRWQKLCHVVGGRTSCSTCKYFEIGC</sequence>
<organism evidence="1 2">
    <name type="scientific">Streptomyces zhihengii</name>
    <dbReference type="NCBI Taxonomy" id="1818004"/>
    <lineage>
        <taxon>Bacteria</taxon>
        <taxon>Bacillati</taxon>
        <taxon>Actinomycetota</taxon>
        <taxon>Actinomycetes</taxon>
        <taxon>Kitasatosporales</taxon>
        <taxon>Streptomycetaceae</taxon>
        <taxon>Streptomyces</taxon>
    </lineage>
</organism>
<dbReference type="EMBL" id="JAFEJA010000001">
    <property type="protein sequence ID" value="MBM9620884.1"/>
    <property type="molecule type" value="Genomic_DNA"/>
</dbReference>
<dbReference type="RefSeq" id="WP_205374811.1">
    <property type="nucleotide sequence ID" value="NZ_JAFEJA010000001.1"/>
</dbReference>
<keyword evidence="2" id="KW-1185">Reference proteome</keyword>
<proteinExistence type="predicted"/>
<dbReference type="Proteomes" id="UP000664109">
    <property type="component" value="Unassembled WGS sequence"/>
</dbReference>
<name>A0ABS2UTS8_9ACTN</name>
<reference evidence="1 2" key="1">
    <citation type="journal article" date="2016" name="Arch. Microbiol.">
        <title>Streptomyces zhihengii sp. nov., isolated from rhizospheric soil of Psammosilene tunicoides.</title>
        <authorList>
            <person name="Huang M.J."/>
            <person name="Fei J.J."/>
            <person name="Salam N."/>
            <person name="Kim C.J."/>
            <person name="Hozzein W.N."/>
            <person name="Xiao M."/>
            <person name="Huang H.Q."/>
            <person name="Li W.J."/>
        </authorList>
    </citation>
    <scope>NUCLEOTIDE SEQUENCE [LARGE SCALE GENOMIC DNA]</scope>
    <source>
        <strain evidence="1 2">YIM T102</strain>
    </source>
</reference>
<gene>
    <name evidence="1" type="ORF">JE024_19515</name>
</gene>
<evidence type="ECO:0000313" key="1">
    <source>
        <dbReference type="EMBL" id="MBM9620884.1"/>
    </source>
</evidence>
<evidence type="ECO:0000313" key="2">
    <source>
        <dbReference type="Proteomes" id="UP000664109"/>
    </source>
</evidence>